<organism evidence="1 2">
    <name type="scientific">Elysia marginata</name>
    <dbReference type="NCBI Taxonomy" id="1093978"/>
    <lineage>
        <taxon>Eukaryota</taxon>
        <taxon>Metazoa</taxon>
        <taxon>Spiralia</taxon>
        <taxon>Lophotrochozoa</taxon>
        <taxon>Mollusca</taxon>
        <taxon>Gastropoda</taxon>
        <taxon>Heterobranchia</taxon>
        <taxon>Euthyneura</taxon>
        <taxon>Panpulmonata</taxon>
        <taxon>Sacoglossa</taxon>
        <taxon>Placobranchoidea</taxon>
        <taxon>Plakobranchidae</taxon>
        <taxon>Elysia</taxon>
    </lineage>
</organism>
<protein>
    <submittedName>
        <fullName evidence="1">Endonuclease-reverse transcriptase HmRTE-e01</fullName>
    </submittedName>
</protein>
<proteinExistence type="predicted"/>
<dbReference type="EMBL" id="BMAT01013225">
    <property type="protein sequence ID" value="GFS07873.1"/>
    <property type="molecule type" value="Genomic_DNA"/>
</dbReference>
<evidence type="ECO:0000313" key="2">
    <source>
        <dbReference type="Proteomes" id="UP000762676"/>
    </source>
</evidence>
<keyword evidence="2" id="KW-1185">Reference proteome</keyword>
<accession>A0AAV4IC85</accession>
<comment type="caution">
    <text evidence="1">The sequence shown here is derived from an EMBL/GenBank/DDBJ whole genome shotgun (WGS) entry which is preliminary data.</text>
</comment>
<keyword evidence="1" id="KW-0540">Nuclease</keyword>
<sequence length="154" mass="18591">MQEKRTRAEKRIRTWKLTGDVGREFKDKVNRQHRTHKEQTANEKWVYLKGVLLSTAEEVCGTSKGGKKIDKETWWWSEEVQTSIKKKKEAFKNWQREGTDQLKEVYKEKKKEAKRAVAKAKEEGYKEWYEKLDTGRERRPFTGLQRREQRQKET</sequence>
<reference evidence="1 2" key="1">
    <citation type="journal article" date="2021" name="Elife">
        <title>Chloroplast acquisition without the gene transfer in kleptoplastic sea slugs, Plakobranchus ocellatus.</title>
        <authorList>
            <person name="Maeda T."/>
            <person name="Takahashi S."/>
            <person name="Yoshida T."/>
            <person name="Shimamura S."/>
            <person name="Takaki Y."/>
            <person name="Nagai Y."/>
            <person name="Toyoda A."/>
            <person name="Suzuki Y."/>
            <person name="Arimoto A."/>
            <person name="Ishii H."/>
            <person name="Satoh N."/>
            <person name="Nishiyama T."/>
            <person name="Hasebe M."/>
            <person name="Maruyama T."/>
            <person name="Minagawa J."/>
            <person name="Obokata J."/>
            <person name="Shigenobu S."/>
        </authorList>
    </citation>
    <scope>NUCLEOTIDE SEQUENCE [LARGE SCALE GENOMIC DNA]</scope>
</reference>
<keyword evidence="1" id="KW-0378">Hydrolase</keyword>
<gene>
    <name evidence="1" type="ORF">ElyMa_006579800</name>
</gene>
<dbReference type="GO" id="GO:0004519">
    <property type="term" value="F:endonuclease activity"/>
    <property type="evidence" value="ECO:0007669"/>
    <property type="project" value="UniProtKB-KW"/>
</dbReference>
<keyword evidence="1" id="KW-0255">Endonuclease</keyword>
<evidence type="ECO:0000313" key="1">
    <source>
        <dbReference type="EMBL" id="GFS07873.1"/>
    </source>
</evidence>
<dbReference type="Proteomes" id="UP000762676">
    <property type="component" value="Unassembled WGS sequence"/>
</dbReference>
<name>A0AAV4IC85_9GAST</name>
<dbReference type="AlphaFoldDB" id="A0AAV4IC85"/>